<accession>A0A822Z1E3</accession>
<organism evidence="1 2">
    <name type="scientific">Nelumbo nucifera</name>
    <name type="common">Sacred lotus</name>
    <dbReference type="NCBI Taxonomy" id="4432"/>
    <lineage>
        <taxon>Eukaryota</taxon>
        <taxon>Viridiplantae</taxon>
        <taxon>Streptophyta</taxon>
        <taxon>Embryophyta</taxon>
        <taxon>Tracheophyta</taxon>
        <taxon>Spermatophyta</taxon>
        <taxon>Magnoliopsida</taxon>
        <taxon>Proteales</taxon>
        <taxon>Nelumbonaceae</taxon>
        <taxon>Nelumbo</taxon>
    </lineage>
</organism>
<dbReference type="Proteomes" id="UP000607653">
    <property type="component" value="Unassembled WGS sequence"/>
</dbReference>
<gene>
    <name evidence="1" type="ORF">HUJ06_008974</name>
</gene>
<comment type="caution">
    <text evidence="1">The sequence shown here is derived from an EMBL/GenBank/DDBJ whole genome shotgun (WGS) entry which is preliminary data.</text>
</comment>
<proteinExistence type="predicted"/>
<protein>
    <submittedName>
        <fullName evidence="1">Uncharacterized protein</fullName>
    </submittedName>
</protein>
<sequence length="47" mass="5253">MLKVMVREGLLIKKTRELGREVGLMKKQEEAGNGSIVAQPSSYFSRS</sequence>
<evidence type="ECO:0000313" key="1">
    <source>
        <dbReference type="EMBL" id="DAD38333.1"/>
    </source>
</evidence>
<name>A0A822Z1E3_NELNU</name>
<reference evidence="1 2" key="1">
    <citation type="journal article" date="2020" name="Mol. Biol. Evol.">
        <title>Distinct Expression and Methylation Patterns for Genes with Different Fates following a Single Whole-Genome Duplication in Flowering Plants.</title>
        <authorList>
            <person name="Shi T."/>
            <person name="Rahmani R.S."/>
            <person name="Gugger P.F."/>
            <person name="Wang M."/>
            <person name="Li H."/>
            <person name="Zhang Y."/>
            <person name="Li Z."/>
            <person name="Wang Q."/>
            <person name="Van de Peer Y."/>
            <person name="Marchal K."/>
            <person name="Chen J."/>
        </authorList>
    </citation>
    <scope>NUCLEOTIDE SEQUENCE [LARGE SCALE GENOMIC DNA]</scope>
    <source>
        <tissue evidence="1">Leaf</tissue>
    </source>
</reference>
<dbReference type="EMBL" id="DUZY01000004">
    <property type="protein sequence ID" value="DAD38333.1"/>
    <property type="molecule type" value="Genomic_DNA"/>
</dbReference>
<dbReference type="AlphaFoldDB" id="A0A822Z1E3"/>
<keyword evidence="2" id="KW-1185">Reference proteome</keyword>
<evidence type="ECO:0000313" key="2">
    <source>
        <dbReference type="Proteomes" id="UP000607653"/>
    </source>
</evidence>